<comment type="similarity">
    <text evidence="1">Belongs to the peptidase M16 family.</text>
</comment>
<dbReference type="RefSeq" id="XP_068362727.1">
    <property type="nucleotide sequence ID" value="XM_068501995.1"/>
</dbReference>
<dbReference type="PANTHER" id="PTHR11851">
    <property type="entry name" value="METALLOPROTEASE"/>
    <property type="match status" value="1"/>
</dbReference>
<dbReference type="OrthoDB" id="10492711at2759"/>
<sequence length="455" mass="49967">MYGYLVDDSEQLFDIIVAHMNNFLISISKMLKLPKDPLSTIVTSKNNVKTALLNSVAGLSVIGSVFNFGAEDSEISGQTFLTLQAKLLDSIGSPENMFRHGISPQLLIQRDKSTVLLSFIPGSEKVANSVLDVFFSNSAPSTHSLGQARRILSEQEKVGNISPSELFECAACAASYNDPHHHVDIYNNEPSSLVANSKILENLKSSAILFGTNDQEKNLVSLASTLEPRKEKVIKPSQFQPGTFTKKPSKIDFKGNVLQKNRSMELAVISFPAASASSDDFFTYKVIQKIFGGASEFSSEGLGVGLNSLLYINSSAFGCEFNYCHYFPYAQNGLISFGFKAEADSFATVARKIATCVKKSFDVKNDLIESAKEQAIVEILKGVDDVKDRFFEFAAQNYMWGEAKQVSSIVEAIRAVPREKILKCLEQTFANSPSIGIIGEAQPQIIQKSWQLNIK</sequence>
<name>A0A1J4KDT0_9EUKA</name>
<dbReference type="Gene3D" id="3.30.830.10">
    <property type="entry name" value="Metalloenzyme, LuxS/M16 peptidase-like"/>
    <property type="match status" value="1"/>
</dbReference>
<dbReference type="GO" id="GO:0046872">
    <property type="term" value="F:metal ion binding"/>
    <property type="evidence" value="ECO:0007669"/>
    <property type="project" value="InterPro"/>
</dbReference>
<dbReference type="InterPro" id="IPR011249">
    <property type="entry name" value="Metalloenz_LuxS/M16"/>
</dbReference>
<proteinExistence type="inferred from homology"/>
<keyword evidence="3" id="KW-1185">Reference proteome</keyword>
<evidence type="ECO:0000256" key="1">
    <source>
        <dbReference type="ARBA" id="ARBA00007261"/>
    </source>
</evidence>
<comment type="caution">
    <text evidence="2">The sequence shown here is derived from an EMBL/GenBank/DDBJ whole genome shotgun (WGS) entry which is preliminary data.</text>
</comment>
<dbReference type="GO" id="GO:0005739">
    <property type="term" value="C:mitochondrion"/>
    <property type="evidence" value="ECO:0007669"/>
    <property type="project" value="TreeGrafter"/>
</dbReference>
<evidence type="ECO:0000313" key="3">
    <source>
        <dbReference type="Proteomes" id="UP000179807"/>
    </source>
</evidence>
<evidence type="ECO:0008006" key="4">
    <source>
        <dbReference type="Google" id="ProtNLM"/>
    </source>
</evidence>
<dbReference type="AlphaFoldDB" id="A0A1J4KDT0"/>
<dbReference type="Proteomes" id="UP000179807">
    <property type="component" value="Unassembled WGS sequence"/>
</dbReference>
<dbReference type="VEuPathDB" id="TrichDB:TRFO_21477"/>
<gene>
    <name evidence="2" type="ORF">TRFO_21477</name>
</gene>
<reference evidence="2" key="1">
    <citation type="submission" date="2016-10" db="EMBL/GenBank/DDBJ databases">
        <authorList>
            <person name="Benchimol M."/>
            <person name="Almeida L.G."/>
            <person name="Vasconcelos A.T."/>
            <person name="Perreira-Neves A."/>
            <person name="Rosa I.A."/>
            <person name="Tasca T."/>
            <person name="Bogo M.R."/>
            <person name="de Souza W."/>
        </authorList>
    </citation>
    <scope>NUCLEOTIDE SEQUENCE [LARGE SCALE GENOMIC DNA]</scope>
    <source>
        <strain evidence="2">K</strain>
    </source>
</reference>
<dbReference type="InterPro" id="IPR050361">
    <property type="entry name" value="MPP/UQCRC_Complex"/>
</dbReference>
<dbReference type="GeneID" id="94836699"/>
<evidence type="ECO:0000313" key="2">
    <source>
        <dbReference type="EMBL" id="OHT09591.1"/>
    </source>
</evidence>
<protein>
    <recommendedName>
        <fullName evidence="4">Clan ME, family M16, insulinase-like metallopeptidase</fullName>
    </recommendedName>
</protein>
<dbReference type="EMBL" id="MLAK01000635">
    <property type="protein sequence ID" value="OHT09591.1"/>
    <property type="molecule type" value="Genomic_DNA"/>
</dbReference>
<organism evidence="2 3">
    <name type="scientific">Tritrichomonas foetus</name>
    <dbReference type="NCBI Taxonomy" id="1144522"/>
    <lineage>
        <taxon>Eukaryota</taxon>
        <taxon>Metamonada</taxon>
        <taxon>Parabasalia</taxon>
        <taxon>Tritrichomonadida</taxon>
        <taxon>Tritrichomonadidae</taxon>
        <taxon>Tritrichomonas</taxon>
    </lineage>
</organism>
<accession>A0A1J4KDT0</accession>
<dbReference type="SUPFAM" id="SSF63411">
    <property type="entry name" value="LuxS/MPP-like metallohydrolase"/>
    <property type="match status" value="1"/>
</dbReference>
<dbReference type="PANTHER" id="PTHR11851:SF49">
    <property type="entry name" value="MITOCHONDRIAL-PROCESSING PEPTIDASE SUBUNIT ALPHA"/>
    <property type="match status" value="1"/>
</dbReference>